<dbReference type="EMBL" id="KQ085920">
    <property type="protein sequence ID" value="KLO16088.1"/>
    <property type="molecule type" value="Genomic_DNA"/>
</dbReference>
<dbReference type="AlphaFoldDB" id="A0A0H2S2W8"/>
<evidence type="ECO:0000313" key="3">
    <source>
        <dbReference type="Proteomes" id="UP000053477"/>
    </source>
</evidence>
<dbReference type="InParanoid" id="A0A0H2S2W8"/>
<dbReference type="PROSITE" id="PS50181">
    <property type="entry name" value="FBOX"/>
    <property type="match status" value="1"/>
</dbReference>
<sequence>MRISNATSVTDLPIEVVFRIFSLLDVYDLLAVSSLNRTCHAIFEEHLQFYYELKAAGVINGAPLMDIGGKLQALRLREERWRTLDMTRHQTVDIPHDPSNLYDLSSGFYVLGGVQGNHFFSFIEKKTKYLRVANLFNYHKDDHDDAGNDATTELVGKKADNGEWGEIKANGNSLIVDFGLCIDEHDLIGVVEVTPSRGERPIKLHLRQFSTGEYHASAKKPVVDLGVSRSGWGKMSMMMEVVGPYLLLLLSWSSNEEEGDDDKRDRLLLIDWKSGEKLVEEQSRTDVWDGVVFLTPHIFVVTNTARGCLEVISILQNLPNPSAATESEESHSQPPRTAFTRLMSFTLPEPVADFRYYSISCRADPNPFGIEDDGIITPGTEKSRRALFSNDPEKAIVIFRIILRADAGFIRTSFVVHRASMMHHVYKAHPWILSDSLPPHELSEPIKIDWDTWGPPSTRWVFDEAFHTQWITTTSGQREVFMRGEPSTIVVRDYNPVAVRRAIWEKKNGTFDDMGGRRAVITDSEPLSFWPHVFTNNGTHALPYIEVDSEEEFDYDGVLMDETHLLGLNRSDDSIELANFDVYTF</sequence>
<evidence type="ECO:0000259" key="1">
    <source>
        <dbReference type="PROSITE" id="PS50181"/>
    </source>
</evidence>
<proteinExistence type="predicted"/>
<feature type="domain" description="F-box" evidence="1">
    <location>
        <begin position="6"/>
        <end position="53"/>
    </location>
</feature>
<dbReference type="STRING" id="27342.A0A0H2S2W8"/>
<evidence type="ECO:0000313" key="2">
    <source>
        <dbReference type="EMBL" id="KLO16088.1"/>
    </source>
</evidence>
<protein>
    <recommendedName>
        <fullName evidence="1">F-box domain-containing protein</fullName>
    </recommendedName>
</protein>
<dbReference type="SMART" id="SM00256">
    <property type="entry name" value="FBOX"/>
    <property type="match status" value="1"/>
</dbReference>
<dbReference type="InterPro" id="IPR036047">
    <property type="entry name" value="F-box-like_dom_sf"/>
</dbReference>
<dbReference type="InterPro" id="IPR001810">
    <property type="entry name" value="F-box_dom"/>
</dbReference>
<dbReference type="SUPFAM" id="SSF81383">
    <property type="entry name" value="F-box domain"/>
    <property type="match status" value="1"/>
</dbReference>
<keyword evidence="3" id="KW-1185">Reference proteome</keyword>
<dbReference type="OrthoDB" id="2751409at2759"/>
<gene>
    <name evidence="2" type="ORF">SCHPADRAFT_901780</name>
</gene>
<name>A0A0H2S2W8_9AGAM</name>
<organism evidence="2 3">
    <name type="scientific">Schizopora paradoxa</name>
    <dbReference type="NCBI Taxonomy" id="27342"/>
    <lineage>
        <taxon>Eukaryota</taxon>
        <taxon>Fungi</taxon>
        <taxon>Dikarya</taxon>
        <taxon>Basidiomycota</taxon>
        <taxon>Agaricomycotina</taxon>
        <taxon>Agaricomycetes</taxon>
        <taxon>Hymenochaetales</taxon>
        <taxon>Schizoporaceae</taxon>
        <taxon>Schizopora</taxon>
    </lineage>
</organism>
<accession>A0A0H2S2W8</accession>
<dbReference type="Proteomes" id="UP000053477">
    <property type="component" value="Unassembled WGS sequence"/>
</dbReference>
<dbReference type="CDD" id="cd09917">
    <property type="entry name" value="F-box_SF"/>
    <property type="match status" value="1"/>
</dbReference>
<reference evidence="2 3" key="1">
    <citation type="submission" date="2015-04" db="EMBL/GenBank/DDBJ databases">
        <title>Complete genome sequence of Schizopora paradoxa KUC8140, a cosmopolitan wood degrader in East Asia.</title>
        <authorList>
            <consortium name="DOE Joint Genome Institute"/>
            <person name="Min B."/>
            <person name="Park H."/>
            <person name="Jang Y."/>
            <person name="Kim J.-J."/>
            <person name="Kim K.H."/>
            <person name="Pangilinan J."/>
            <person name="Lipzen A."/>
            <person name="Riley R."/>
            <person name="Grigoriev I.V."/>
            <person name="Spatafora J.W."/>
            <person name="Choi I.-G."/>
        </authorList>
    </citation>
    <scope>NUCLEOTIDE SEQUENCE [LARGE SCALE GENOMIC DNA]</scope>
    <source>
        <strain evidence="2 3">KUC8140</strain>
    </source>
</reference>
<dbReference type="Pfam" id="PF00646">
    <property type="entry name" value="F-box"/>
    <property type="match status" value="1"/>
</dbReference>
<dbReference type="Gene3D" id="1.20.1280.50">
    <property type="match status" value="1"/>
</dbReference>